<accession>A0A9P5Y996</accession>
<evidence type="ECO:0000259" key="3">
    <source>
        <dbReference type="Pfam" id="PF13598"/>
    </source>
</evidence>
<dbReference type="Pfam" id="PF13598">
    <property type="entry name" value="DUF4139"/>
    <property type="match status" value="1"/>
</dbReference>
<dbReference type="EMBL" id="MU150245">
    <property type="protein sequence ID" value="KAF9465723.1"/>
    <property type="molecule type" value="Genomic_DNA"/>
</dbReference>
<name>A0A9P5Y996_9AGAR</name>
<evidence type="ECO:0008006" key="7">
    <source>
        <dbReference type="Google" id="ProtNLM"/>
    </source>
</evidence>
<dbReference type="PANTHER" id="PTHR31005">
    <property type="entry name" value="DUF4139 DOMAIN-CONTAINING PROTEIN"/>
    <property type="match status" value="1"/>
</dbReference>
<organism evidence="5 6">
    <name type="scientific">Collybia nuda</name>
    <dbReference type="NCBI Taxonomy" id="64659"/>
    <lineage>
        <taxon>Eukaryota</taxon>
        <taxon>Fungi</taxon>
        <taxon>Dikarya</taxon>
        <taxon>Basidiomycota</taxon>
        <taxon>Agaricomycotina</taxon>
        <taxon>Agaricomycetes</taxon>
        <taxon>Agaricomycetidae</taxon>
        <taxon>Agaricales</taxon>
        <taxon>Tricholomatineae</taxon>
        <taxon>Clitocybaceae</taxon>
        <taxon>Collybia</taxon>
    </lineage>
</organism>
<dbReference type="Pfam" id="PF13600">
    <property type="entry name" value="DUF4140"/>
    <property type="match status" value="1"/>
</dbReference>
<feature type="domain" description="DUF4139" evidence="3">
    <location>
        <begin position="214"/>
        <end position="575"/>
    </location>
</feature>
<reference evidence="5" key="1">
    <citation type="submission" date="2020-11" db="EMBL/GenBank/DDBJ databases">
        <authorList>
            <consortium name="DOE Joint Genome Institute"/>
            <person name="Ahrendt S."/>
            <person name="Riley R."/>
            <person name="Andreopoulos W."/>
            <person name="Labutti K."/>
            <person name="Pangilinan J."/>
            <person name="Ruiz-Duenas F.J."/>
            <person name="Barrasa J.M."/>
            <person name="Sanchez-Garcia M."/>
            <person name="Camarero S."/>
            <person name="Miyauchi S."/>
            <person name="Serrano A."/>
            <person name="Linde D."/>
            <person name="Babiker R."/>
            <person name="Drula E."/>
            <person name="Ayuso-Fernandez I."/>
            <person name="Pacheco R."/>
            <person name="Padilla G."/>
            <person name="Ferreira P."/>
            <person name="Barriuso J."/>
            <person name="Kellner H."/>
            <person name="Castanera R."/>
            <person name="Alfaro M."/>
            <person name="Ramirez L."/>
            <person name="Pisabarro A.G."/>
            <person name="Kuo A."/>
            <person name="Tritt A."/>
            <person name="Lipzen A."/>
            <person name="He G."/>
            <person name="Yan M."/>
            <person name="Ng V."/>
            <person name="Cullen D."/>
            <person name="Martin F."/>
            <person name="Rosso M.-N."/>
            <person name="Henrissat B."/>
            <person name="Hibbett D."/>
            <person name="Martinez A.T."/>
            <person name="Grigoriev I.V."/>
        </authorList>
    </citation>
    <scope>NUCLEOTIDE SEQUENCE</scope>
    <source>
        <strain evidence="5">CBS 247.69</strain>
    </source>
</reference>
<dbReference type="Proteomes" id="UP000807353">
    <property type="component" value="Unassembled WGS sequence"/>
</dbReference>
<evidence type="ECO:0000259" key="4">
    <source>
        <dbReference type="Pfam" id="PF13600"/>
    </source>
</evidence>
<evidence type="ECO:0000256" key="2">
    <source>
        <dbReference type="SAM" id="MobiDB-lite"/>
    </source>
</evidence>
<protein>
    <recommendedName>
        <fullName evidence="7">Mucoidy inhibitor A</fullName>
    </recommendedName>
</protein>
<dbReference type="OrthoDB" id="10068793at2759"/>
<feature type="coiled-coil region" evidence="1">
    <location>
        <begin position="150"/>
        <end position="184"/>
    </location>
</feature>
<dbReference type="InterPro" id="IPR025554">
    <property type="entry name" value="DUF4140"/>
</dbReference>
<dbReference type="InterPro" id="IPR011935">
    <property type="entry name" value="CHP02231"/>
</dbReference>
<dbReference type="PANTHER" id="PTHR31005:SF8">
    <property type="entry name" value="DUF4139 DOMAIN-CONTAINING PROTEIN"/>
    <property type="match status" value="1"/>
</dbReference>
<dbReference type="NCBIfam" id="TIGR02231">
    <property type="entry name" value="mucoidy inhibitor MuiA family protein"/>
    <property type="match status" value="1"/>
</dbReference>
<comment type="caution">
    <text evidence="5">The sequence shown here is derived from an EMBL/GenBank/DDBJ whole genome shotgun (WGS) entry which is preliminary data.</text>
</comment>
<sequence length="584" mass="62568">MNPSSSNGATTFETPPPFQHAHTIELVSVEDGKITGVSVYAGRAEVSRLFKFAVEMGQNQVTINGLPGVLDQDSFRVEGRGAATIHDVTISTISEPAVPSTSPALKALQSKKQRTQKALRRCKKSIGSVEAYLTTLHVQHIDMAKLGQVMTDYNATAEQLDERLLELEQELNDIEEEIVVECAELQGTAIDKKLNLRAAIGVFAESAGEVEIVLIYAVHGASWDALYDIRVDMETKEKPVTLIYKAAITQTTGEDWSDVPLTLETATPTFGLGLPALQPWNLSIYRSSSHAYAGGGGPFGSSDAAVMASAFRRASRAPGSAIPPPPPPQASLQPAPLAPMSHRGLIVSSRGNISATFEVPGLLTVPSDGVAHNVTIVQLYLDAVMSWVCVPKKDPRMHLNAKIKNASGFTLLQGNASVYVDGSFISKIPLPPVSAGENFDCSLGLDPSIRITYHPRSTKTSKSGFYSKTDTQVMSQTITLFNTKSMAVDNIKVIEQVPVSQDSSITVKLVNPAFSADLPGKNVQVSGGVIAQWYEADEPGVDPTSLGKDGKFNWVCSVPAQKKINLALQWEVSAPVGANIVGLY</sequence>
<keyword evidence="6" id="KW-1185">Reference proteome</keyword>
<feature type="region of interest" description="Disordered" evidence="2">
    <location>
        <begin position="316"/>
        <end position="335"/>
    </location>
</feature>
<evidence type="ECO:0000313" key="5">
    <source>
        <dbReference type="EMBL" id="KAF9465723.1"/>
    </source>
</evidence>
<dbReference type="InterPro" id="IPR037291">
    <property type="entry name" value="DUF4139"/>
</dbReference>
<keyword evidence="1" id="KW-0175">Coiled coil</keyword>
<proteinExistence type="predicted"/>
<feature type="domain" description="DUF4140" evidence="4">
    <location>
        <begin position="37"/>
        <end position="135"/>
    </location>
</feature>
<evidence type="ECO:0000313" key="6">
    <source>
        <dbReference type="Proteomes" id="UP000807353"/>
    </source>
</evidence>
<evidence type="ECO:0000256" key="1">
    <source>
        <dbReference type="SAM" id="Coils"/>
    </source>
</evidence>
<dbReference type="AlphaFoldDB" id="A0A9P5Y996"/>
<gene>
    <name evidence="5" type="ORF">BDZ94DRAFT_299259</name>
</gene>